<sequence>MPFHPDSSLLFPATQDLRVRELARYHWLDPYLIKPNSIT</sequence>
<dbReference type="EMBL" id="CP024785">
    <property type="protein sequence ID" value="AUB42240.1"/>
    <property type="molecule type" value="Genomic_DNA"/>
</dbReference>
<reference evidence="1 2" key="1">
    <citation type="submission" date="2017-11" db="EMBL/GenBank/DDBJ databases">
        <title>Complete genome of a free-living desiccation-tolerant cyanobacterium and its photosynthetic adaptation to extreme terrestrial habitat.</title>
        <authorList>
            <person name="Shang J."/>
        </authorList>
    </citation>
    <scope>NUCLEOTIDE SEQUENCE [LARGE SCALE GENOMIC DNA]</scope>
    <source>
        <strain evidence="1 2">CCNUN1</strain>
    </source>
</reference>
<evidence type="ECO:0000313" key="1">
    <source>
        <dbReference type="EMBL" id="AUB42240.1"/>
    </source>
</evidence>
<keyword evidence="2" id="KW-1185">Reference proteome</keyword>
<dbReference type="Proteomes" id="UP000232003">
    <property type="component" value="Chromosome"/>
</dbReference>
<protein>
    <submittedName>
        <fullName evidence="1">Uncharacterized protein</fullName>
    </submittedName>
</protein>
<proteinExistence type="predicted"/>
<gene>
    <name evidence="1" type="ORF">COO91_08352</name>
</gene>
<dbReference type="KEGG" id="nfl:COO91_08352"/>
<organism evidence="1 2">
    <name type="scientific">Nostoc flagelliforme CCNUN1</name>
    <dbReference type="NCBI Taxonomy" id="2038116"/>
    <lineage>
        <taxon>Bacteria</taxon>
        <taxon>Bacillati</taxon>
        <taxon>Cyanobacteriota</taxon>
        <taxon>Cyanophyceae</taxon>
        <taxon>Nostocales</taxon>
        <taxon>Nostocaceae</taxon>
        <taxon>Nostoc</taxon>
    </lineage>
</organism>
<name>A0A2K8T3P5_9NOSO</name>
<dbReference type="AlphaFoldDB" id="A0A2K8T3P5"/>
<accession>A0A2K8T3P5</accession>
<evidence type="ECO:0000313" key="2">
    <source>
        <dbReference type="Proteomes" id="UP000232003"/>
    </source>
</evidence>